<proteinExistence type="predicted"/>
<gene>
    <name evidence="1" type="ORF">TIFTF001_022462</name>
</gene>
<evidence type="ECO:0000313" key="1">
    <source>
        <dbReference type="EMBL" id="GMN53312.1"/>
    </source>
</evidence>
<dbReference type="Proteomes" id="UP001187192">
    <property type="component" value="Unassembled WGS sequence"/>
</dbReference>
<dbReference type="AlphaFoldDB" id="A0AA88AHU5"/>
<sequence>MGKFDFEVVATGIGDGPVIATEDGFRGGHHDHGTLQSRLSPTSRGCDFWWWTELRRLQLRRQWARRRLLRGFGFDFEGVSAATGDQGERRKSRGSFGIFAC</sequence>
<accession>A0AA88AHU5</accession>
<protein>
    <submittedName>
        <fullName evidence="1">Uncharacterized protein</fullName>
    </submittedName>
</protein>
<dbReference type="EMBL" id="BTGU01000046">
    <property type="protein sequence ID" value="GMN53312.1"/>
    <property type="molecule type" value="Genomic_DNA"/>
</dbReference>
<reference evidence="1" key="1">
    <citation type="submission" date="2023-07" db="EMBL/GenBank/DDBJ databases">
        <title>draft genome sequence of fig (Ficus carica).</title>
        <authorList>
            <person name="Takahashi T."/>
            <person name="Nishimura K."/>
        </authorList>
    </citation>
    <scope>NUCLEOTIDE SEQUENCE</scope>
</reference>
<comment type="caution">
    <text evidence="1">The sequence shown here is derived from an EMBL/GenBank/DDBJ whole genome shotgun (WGS) entry which is preliminary data.</text>
</comment>
<keyword evidence="2" id="KW-1185">Reference proteome</keyword>
<organism evidence="1 2">
    <name type="scientific">Ficus carica</name>
    <name type="common">Common fig</name>
    <dbReference type="NCBI Taxonomy" id="3494"/>
    <lineage>
        <taxon>Eukaryota</taxon>
        <taxon>Viridiplantae</taxon>
        <taxon>Streptophyta</taxon>
        <taxon>Embryophyta</taxon>
        <taxon>Tracheophyta</taxon>
        <taxon>Spermatophyta</taxon>
        <taxon>Magnoliopsida</taxon>
        <taxon>eudicotyledons</taxon>
        <taxon>Gunneridae</taxon>
        <taxon>Pentapetalae</taxon>
        <taxon>rosids</taxon>
        <taxon>fabids</taxon>
        <taxon>Rosales</taxon>
        <taxon>Moraceae</taxon>
        <taxon>Ficeae</taxon>
        <taxon>Ficus</taxon>
    </lineage>
</organism>
<evidence type="ECO:0000313" key="2">
    <source>
        <dbReference type="Proteomes" id="UP001187192"/>
    </source>
</evidence>
<name>A0AA88AHU5_FICCA</name>